<evidence type="ECO:0000313" key="2">
    <source>
        <dbReference type="EMBL" id="MBD2830068.1"/>
    </source>
</evidence>
<evidence type="ECO:0008006" key="3">
    <source>
        <dbReference type="Google" id="ProtNLM"/>
    </source>
</evidence>
<gene>
    <name evidence="2" type="ORF">ID875_23265</name>
</gene>
<name>A0A927BLU5_STRGL</name>
<dbReference type="EMBL" id="JACWUS010000008">
    <property type="protein sequence ID" value="MBD2830068.1"/>
    <property type="molecule type" value="Genomic_DNA"/>
</dbReference>
<feature type="compositionally biased region" description="Basic residues" evidence="1">
    <location>
        <begin position="216"/>
        <end position="225"/>
    </location>
</feature>
<organism evidence="2">
    <name type="scientific">Streptomyces globisporus</name>
    <dbReference type="NCBI Taxonomy" id="1908"/>
    <lineage>
        <taxon>Bacteria</taxon>
        <taxon>Bacillati</taxon>
        <taxon>Actinomycetota</taxon>
        <taxon>Actinomycetes</taxon>
        <taxon>Kitasatosporales</taxon>
        <taxon>Streptomycetaceae</taxon>
        <taxon>Streptomyces</taxon>
    </lineage>
</organism>
<dbReference type="AlphaFoldDB" id="A0A927BLU5"/>
<feature type="region of interest" description="Disordered" evidence="1">
    <location>
        <begin position="205"/>
        <end position="272"/>
    </location>
</feature>
<protein>
    <recommendedName>
        <fullName evidence="3">Orc1-like AAA ATPase domain-containing protein</fullName>
    </recommendedName>
</protein>
<feature type="compositionally biased region" description="Low complexity" evidence="1">
    <location>
        <begin position="258"/>
        <end position="272"/>
    </location>
</feature>
<proteinExistence type="predicted"/>
<accession>A0A927BLU5</accession>
<evidence type="ECO:0000256" key="1">
    <source>
        <dbReference type="SAM" id="MobiDB-lite"/>
    </source>
</evidence>
<comment type="caution">
    <text evidence="2">The sequence shown here is derived from an EMBL/GenBank/DDBJ whole genome shotgun (WGS) entry which is preliminary data.</text>
</comment>
<reference evidence="2" key="1">
    <citation type="journal article" date="2020" name="PLoS ONE">
        <title>Isolation and characterization of Streptomyces bacteriophages and Streptomyces strains encoding biosynthetic arsenals: Streptomyces strains and phages for antibiotic discovery.</title>
        <authorList>
            <person name="Montano E.T."/>
            <person name="Nideffer J.F."/>
            <person name="Brumage L."/>
            <person name="Erb M."/>
            <person name="Derman A.I."/>
            <person name="Davis J.P."/>
            <person name="Estrada E."/>
            <person name="Fu S."/>
            <person name="Le D."/>
            <person name="Vuppala A."/>
            <person name="Tran C."/>
            <person name="Luterstein E."/>
            <person name="Lakkaraju S."/>
            <person name="Panchagnula S."/>
            <person name="Ren C."/>
            <person name="Doan J."/>
            <person name="Tran S."/>
            <person name="Soriano J."/>
            <person name="Fujita Y."/>
            <person name="Gutala P."/>
            <person name="Fujii Q."/>
            <person name="Lee M."/>
            <person name="Bui A."/>
            <person name="Villarreal C."/>
            <person name="Shing S.R."/>
            <person name="Kim S."/>
            <person name="Freeman D."/>
            <person name="Racha V."/>
            <person name="Ho A."/>
            <person name="Kumar P."/>
            <person name="Falah K."/>
            <person name="Dawson T."/>
            <person name="Enustun E."/>
            <person name="Prichard A."/>
            <person name="Gomez A."/>
            <person name="Khanna K."/>
            <person name="Trigg S."/>
            <person name="Fernandez L."/>
            <person name="Pogliano K."/>
            <person name="Pogliano J."/>
        </authorList>
    </citation>
    <scope>NUCLEOTIDE SEQUENCE</scope>
    <source>
        <strain evidence="2">QF2</strain>
    </source>
</reference>
<sequence length="272" mass="29443">MRLRSGVEHPAVPAVRPDHRGVHAHRPLAAGLLDALPRDLPPVTGALRGLLPDLADRLPPAPPPLAEPQAEHHRVLRALCAMTAHLGDAVLAVEDLQWADAGTRAFLRTVVSDPPPRLGLVLTAREDGDGLPFPVPCAPRPTSRWSSSASRRCRWRRPGNWPPACSARGPCRRSSPSACSGGRAGCRTWSRRCCADAPAVRMRAATEAGQRVPPRAPKRRKRRKWREANPAALPREVNPAALLGRRARLPCSGRRARLPGSGRRPGPSGTRK</sequence>